<evidence type="ECO:0000256" key="1">
    <source>
        <dbReference type="ARBA" id="ARBA00004141"/>
    </source>
</evidence>
<evidence type="ECO:0000256" key="5">
    <source>
        <dbReference type="ARBA" id="ARBA00022692"/>
    </source>
</evidence>
<sequence>MSRQVISSRQLALIIASSIITAGIIVDPQQLARSTGHDAIFTYSLSLLLSFIVCYFFYSLSKKFPGKNLFEISFIVAGKWGGGIINILVLLNIWFIFARDSFATTMFLRATLLQKTPPEILIMLFILVMVYYGKSSIEVISRVNEIVFPFAFVIILFFPLLLVNEIQVSQWEPVFTQTPAQLALGSILNSIRFGDLIVFGAFLHTVQNAKHLLTGFRLGVILSAFSLTIVIATAIAVFGADILARLNFPIYSLVAQINITDFMDRVDVFAFSIYFPAAIINVVVSFTAFITGISAFTSKNDPTLLSLSTGWFLLLTILITFTNFVELGRFTFYSYPAYVIVVQPLLFLLLFFLAKRHPSVPIPQTASQSKSSTADQRNNRSGKPPKPLGYWIRVTNISILSSMLLLILGMTISYISPWIRSFCAIGYGACLILALFSVVKEKKRAEAG</sequence>
<evidence type="ECO:0000256" key="9">
    <source>
        <dbReference type="SAM" id="Phobius"/>
    </source>
</evidence>
<feature type="transmembrane region" description="Helical" evidence="9">
    <location>
        <begin position="72"/>
        <end position="97"/>
    </location>
</feature>
<protein>
    <submittedName>
        <fullName evidence="10">Endospore germination permease</fullName>
    </submittedName>
</protein>
<feature type="transmembrane region" description="Helical" evidence="9">
    <location>
        <begin position="117"/>
        <end position="134"/>
    </location>
</feature>
<keyword evidence="7 9" id="KW-0472">Membrane</keyword>
<feature type="transmembrane region" description="Helical" evidence="9">
    <location>
        <begin position="273"/>
        <end position="297"/>
    </location>
</feature>
<dbReference type="EMBL" id="JBHTIU010000031">
    <property type="protein sequence ID" value="MFD0869570.1"/>
    <property type="molecule type" value="Genomic_DNA"/>
</dbReference>
<feature type="transmembrane region" description="Helical" evidence="9">
    <location>
        <begin position="218"/>
        <end position="240"/>
    </location>
</feature>
<feature type="compositionally biased region" description="Polar residues" evidence="8">
    <location>
        <begin position="362"/>
        <end position="381"/>
    </location>
</feature>
<dbReference type="RefSeq" id="WP_379287995.1">
    <property type="nucleotide sequence ID" value="NZ_JBHTIU010000031.1"/>
</dbReference>
<gene>
    <name evidence="10" type="ORF">ACFQ03_10445</name>
</gene>
<keyword evidence="6 9" id="KW-1133">Transmembrane helix</keyword>
<reference evidence="11" key="1">
    <citation type="journal article" date="2019" name="Int. J. Syst. Evol. Microbiol.">
        <title>The Global Catalogue of Microorganisms (GCM) 10K type strain sequencing project: providing services to taxonomists for standard genome sequencing and annotation.</title>
        <authorList>
            <consortium name="The Broad Institute Genomics Platform"/>
            <consortium name="The Broad Institute Genome Sequencing Center for Infectious Disease"/>
            <person name="Wu L."/>
            <person name="Ma J."/>
        </authorList>
    </citation>
    <scope>NUCLEOTIDE SEQUENCE [LARGE SCALE GENOMIC DNA]</scope>
    <source>
        <strain evidence="11">CCUG 57263</strain>
    </source>
</reference>
<proteinExistence type="inferred from homology"/>
<keyword evidence="5 9" id="KW-0812">Transmembrane</keyword>
<feature type="transmembrane region" description="Helical" evidence="9">
    <location>
        <begin position="40"/>
        <end position="60"/>
    </location>
</feature>
<evidence type="ECO:0000256" key="8">
    <source>
        <dbReference type="SAM" id="MobiDB-lite"/>
    </source>
</evidence>
<dbReference type="Pfam" id="PF03845">
    <property type="entry name" value="Spore_permease"/>
    <property type="match status" value="1"/>
</dbReference>
<feature type="transmembrane region" description="Helical" evidence="9">
    <location>
        <begin position="418"/>
        <end position="439"/>
    </location>
</feature>
<comment type="subcellular location">
    <subcellularLocation>
        <location evidence="1">Membrane</location>
        <topology evidence="1">Multi-pass membrane protein</topology>
    </subcellularLocation>
</comment>
<dbReference type="Proteomes" id="UP001597120">
    <property type="component" value="Unassembled WGS sequence"/>
</dbReference>
<organism evidence="10 11">
    <name type="scientific">Paenibacillus residui</name>
    <dbReference type="NCBI Taxonomy" id="629724"/>
    <lineage>
        <taxon>Bacteria</taxon>
        <taxon>Bacillati</taxon>
        <taxon>Bacillota</taxon>
        <taxon>Bacilli</taxon>
        <taxon>Bacillales</taxon>
        <taxon>Paenibacillaceae</taxon>
        <taxon>Paenibacillus</taxon>
    </lineage>
</organism>
<keyword evidence="4" id="KW-0309">Germination</keyword>
<feature type="transmembrane region" description="Helical" evidence="9">
    <location>
        <begin position="12"/>
        <end position="28"/>
    </location>
</feature>
<accession>A0ABW3DC15</accession>
<dbReference type="Gene3D" id="1.20.1740.10">
    <property type="entry name" value="Amino acid/polyamine transporter I"/>
    <property type="match status" value="1"/>
</dbReference>
<evidence type="ECO:0000256" key="4">
    <source>
        <dbReference type="ARBA" id="ARBA00022544"/>
    </source>
</evidence>
<dbReference type="InterPro" id="IPR004761">
    <property type="entry name" value="Spore_GerAB"/>
</dbReference>
<comment type="caution">
    <text evidence="10">The sequence shown here is derived from an EMBL/GenBank/DDBJ whole genome shotgun (WGS) entry which is preliminary data.</text>
</comment>
<evidence type="ECO:0000256" key="6">
    <source>
        <dbReference type="ARBA" id="ARBA00022989"/>
    </source>
</evidence>
<dbReference type="PANTHER" id="PTHR34975:SF2">
    <property type="entry name" value="SPORE GERMINATION PROTEIN A2"/>
    <property type="match status" value="1"/>
</dbReference>
<keyword evidence="3" id="KW-0813">Transport</keyword>
<feature type="transmembrane region" description="Helical" evidence="9">
    <location>
        <begin position="304"/>
        <end position="325"/>
    </location>
</feature>
<name>A0ABW3DC15_9BACL</name>
<evidence type="ECO:0000256" key="7">
    <source>
        <dbReference type="ARBA" id="ARBA00023136"/>
    </source>
</evidence>
<dbReference type="NCBIfam" id="TIGR00912">
    <property type="entry name" value="2A0309"/>
    <property type="match status" value="1"/>
</dbReference>
<feature type="region of interest" description="Disordered" evidence="8">
    <location>
        <begin position="362"/>
        <end position="384"/>
    </location>
</feature>
<feature type="transmembrane region" description="Helical" evidence="9">
    <location>
        <begin position="183"/>
        <end position="206"/>
    </location>
</feature>
<evidence type="ECO:0000313" key="11">
    <source>
        <dbReference type="Proteomes" id="UP001597120"/>
    </source>
</evidence>
<comment type="similarity">
    <text evidence="2">Belongs to the amino acid-polyamine-organocation (APC) superfamily. Spore germination protein (SGP) (TC 2.A.3.9) family.</text>
</comment>
<evidence type="ECO:0000256" key="2">
    <source>
        <dbReference type="ARBA" id="ARBA00007998"/>
    </source>
</evidence>
<feature type="transmembrane region" description="Helical" evidence="9">
    <location>
        <begin position="146"/>
        <end position="163"/>
    </location>
</feature>
<dbReference type="PANTHER" id="PTHR34975">
    <property type="entry name" value="SPORE GERMINATION PROTEIN A2"/>
    <property type="match status" value="1"/>
</dbReference>
<feature type="transmembrane region" description="Helical" evidence="9">
    <location>
        <begin position="390"/>
        <end position="412"/>
    </location>
</feature>
<feature type="transmembrane region" description="Helical" evidence="9">
    <location>
        <begin position="337"/>
        <end position="354"/>
    </location>
</feature>
<keyword evidence="11" id="KW-1185">Reference proteome</keyword>
<evidence type="ECO:0000313" key="10">
    <source>
        <dbReference type="EMBL" id="MFD0869570.1"/>
    </source>
</evidence>
<evidence type="ECO:0000256" key="3">
    <source>
        <dbReference type="ARBA" id="ARBA00022448"/>
    </source>
</evidence>